<name>A0ABZ1V027_9ACTN</name>
<dbReference type="EMBL" id="CP108330">
    <property type="protein sequence ID" value="WUR37974.1"/>
    <property type="molecule type" value="Genomic_DNA"/>
</dbReference>
<evidence type="ECO:0000313" key="1">
    <source>
        <dbReference type="EMBL" id="WUR37974.1"/>
    </source>
</evidence>
<accession>A0ABZ1V027</accession>
<proteinExistence type="predicted"/>
<organism evidence="1 2">
    <name type="scientific">Streptomyces griseoaurantiacus</name>
    <dbReference type="NCBI Taxonomy" id="68213"/>
    <lineage>
        <taxon>Bacteria</taxon>
        <taxon>Bacillati</taxon>
        <taxon>Actinomycetota</taxon>
        <taxon>Actinomycetes</taxon>
        <taxon>Kitasatosporales</taxon>
        <taxon>Streptomycetaceae</taxon>
        <taxon>Streptomyces</taxon>
        <taxon>Streptomyces aurantiacus group</taxon>
    </lineage>
</organism>
<sequence>MAGAPGTNEPGVSVGNVSGSTFAIGSHARAVSHHGTAPDRDAATEELLAAVRELRADLTRVRGTDRTAELDAALAETEEEITGTGRAAPTRRQRLRELLADSESLLSVLSSAGAVAGLLGIGS</sequence>
<keyword evidence="2" id="KW-1185">Reference proteome</keyword>
<dbReference type="Proteomes" id="UP001432161">
    <property type="component" value="Chromosome"/>
</dbReference>
<gene>
    <name evidence="1" type="ORF">OHN36_12610</name>
</gene>
<reference evidence="1" key="1">
    <citation type="submission" date="2022-10" db="EMBL/GenBank/DDBJ databases">
        <title>The complete genomes of actinobacterial strains from the NBC collection.</title>
        <authorList>
            <person name="Joergensen T.S."/>
            <person name="Alvarez Arevalo M."/>
            <person name="Sterndorff E.B."/>
            <person name="Faurdal D."/>
            <person name="Vuksanovic O."/>
            <person name="Mourched A.-S."/>
            <person name="Charusanti P."/>
            <person name="Shaw S."/>
            <person name="Blin K."/>
            <person name="Weber T."/>
        </authorList>
    </citation>
    <scope>NUCLEOTIDE SEQUENCE</scope>
    <source>
        <strain evidence="1">NBC_00489</strain>
    </source>
</reference>
<evidence type="ECO:0000313" key="2">
    <source>
        <dbReference type="Proteomes" id="UP001432161"/>
    </source>
</evidence>
<protein>
    <submittedName>
        <fullName evidence="1">Uncharacterized protein</fullName>
    </submittedName>
</protein>